<reference evidence="6 7" key="1">
    <citation type="submission" date="2021-01" db="EMBL/GenBank/DDBJ databases">
        <title>Sequencing the genomes of 1000 actinobacteria strains.</title>
        <authorList>
            <person name="Klenk H.-P."/>
        </authorList>
    </citation>
    <scope>NUCLEOTIDE SEQUENCE [LARGE SCALE GENOMIC DNA]</scope>
    <source>
        <strain evidence="6 7">DSM 18662</strain>
    </source>
</reference>
<dbReference type="InterPro" id="IPR027417">
    <property type="entry name" value="P-loop_NTPase"/>
</dbReference>
<keyword evidence="7" id="KW-1185">Reference proteome</keyword>
<feature type="domain" description="Restriction endonuclease type II-like" evidence="5">
    <location>
        <begin position="1666"/>
        <end position="1762"/>
    </location>
</feature>
<dbReference type="PANTHER" id="PTHR10887:SF530">
    <property type="entry name" value="SUPERFAMILY I DNA HELICASES"/>
    <property type="match status" value="1"/>
</dbReference>
<feature type="domain" description="DNA2/NAM7 helicase helicase" evidence="3">
    <location>
        <begin position="706"/>
        <end position="793"/>
    </location>
</feature>
<evidence type="ECO:0008006" key="8">
    <source>
        <dbReference type="Google" id="ProtNLM"/>
    </source>
</evidence>
<dbReference type="InterPro" id="IPR025103">
    <property type="entry name" value="DUF4011"/>
</dbReference>
<feature type="region of interest" description="Disordered" evidence="1">
    <location>
        <begin position="641"/>
        <end position="682"/>
    </location>
</feature>
<dbReference type="Pfam" id="PF18741">
    <property type="entry name" value="MTES_1575"/>
    <property type="match status" value="1"/>
</dbReference>
<feature type="domain" description="DUF3320" evidence="2">
    <location>
        <begin position="1893"/>
        <end position="1929"/>
    </location>
</feature>
<evidence type="ECO:0000259" key="5">
    <source>
        <dbReference type="Pfam" id="PF18741"/>
    </source>
</evidence>
<name>A0ABS2RH62_9ACTN</name>
<feature type="region of interest" description="Disordered" evidence="1">
    <location>
        <begin position="1763"/>
        <end position="1869"/>
    </location>
</feature>
<evidence type="ECO:0000259" key="4">
    <source>
        <dbReference type="Pfam" id="PF13087"/>
    </source>
</evidence>
<dbReference type="Pfam" id="PF13195">
    <property type="entry name" value="DUF4011"/>
    <property type="match status" value="1"/>
</dbReference>
<dbReference type="RefSeq" id="WP_204916503.1">
    <property type="nucleotide sequence ID" value="NZ_BAAAQP010000011.1"/>
</dbReference>
<feature type="compositionally biased region" description="Basic and acidic residues" evidence="1">
    <location>
        <begin position="1859"/>
        <end position="1869"/>
    </location>
</feature>
<sequence length="2052" mass="222887">MTDGQRLTIDIQAIDVLSYALAHNRIPVIGQVTLSGSPVAVRGATVTVMIRDAQGVLSEPFETPADLEADQQTVLRDIPVRLDPGQMAQVEEQRPGSIEVEVRDGEALLGRGQVPVRILAANQWLRNGSAVTDEILASFVMPNHPAVERLLVEASTILGRSTGSPSLEGYQAGQQRVDEIVNAVVIAAAGRQIRYAEPPASWSDVGQKIRTPGEVFDTPLGTCLDLTLALAAVLEQAGIRPLVFLVQGHAFLGYWRMEASMQDVLATDPSALINLIDLKAVGLIETTLITAGQGPTDLAGLQRGPYAEYLTGDADRVQGVIDIYEARRNRIIPLPARVRGTDDTVQVFEYRPAVSGPAGYAPDRSAARRTAGGRVEAPPRVQNWKNALLDLSLRNRLINFSDRSGLALSVPDGQLGALEDIVNEPKQVTLLARDQIDAVHTARGLVSGWELPADDRAALLTGRAQLFCDIPAGGYATRMRNLAYKARTIVEESGANNLYLALGSLVWKLDGRPLRSPLILVPVQLKPAGRGGLYRIGLDESGTSAPNFCLLEKLRQVHGLEIPDLSEPEDDAAGIDLNAALQSVRLAVNQAGLPYRVEETAHVAVLQFAKFRLWKDLDEQWQAFSANPLVRHLIETPTETFQDPRALSSDPRALSPDPHAPSPDLRALSLSKGIDPDAVSPDPRALSLSKGIDLDELAAACPVPADASQLAAVAAAVAGRTFVLEGPPGTGKSQTITNLLTRAMAEGQRVLFVAEKRAALDVVRKRLDDVGMGLFSLDLHDKGSKPVVVRNQIRQALDARIDIDAQGFAAEQERLRATRQSLDRYARSIHSTNPAGLSFYSAHTGRLALGHLSQELPVPPHLVGAPEAADRTATIRTVLRDLPDTADLANPRPEHPWGFVGAMDPQRADPDAIRQAARAVDAAVAAIPGDHPLADVLDQVGNAQELAMVNQILTSPQGQLWVLDEVRGPFWRPAVDDVRSRTVDFAATQHPGMHLATPAVLNLPLAQILEQAQAAAASGFFGRRKRLKAVLEQLRPGLRPEASVKPKDVPVLVAELHQTQQLAWDLGRQAAKIPGIMITQDWNPLTPAATEQLDAQVGWLQWASACVAPDSDRPVGPSLRSFLGPGRQLGQHELGSLGALVAAFTRLEAVTAASPEDAASWSAGCGLVTTWRNSTGQRDLDDPQLLDLRRWIAFVAALEPIRQAGLAATRTALLTGRVRADDAVQAFDLGVATASLAERSGATGLAAFDPQVHDKTISRFTMSAASLRAQQAALLPHQVLANRPFNSSNESGRIGSLRRELSKQRRGLTVRSLVAQYGDLITQVMPCVLVSPDSLSRFFPAQQGLFDLVVFDEASQIRVADAIGAIGRSKSVVVVGDSKQMPPTSFGEPSLDIGDEELAELADTLSVVEDEESILSECVQARVPQQWLSWHYRSQDESLIAFSNALYYEDRLSSFPAPHRRAAADGVDDVGVSLVRVQGEFQRTRGKLHRTNPVEAETIVAEVRRRFDGSPQTLPSIGIVTFNIQQRTLIESLLRDCGDDRILEALDDADDGLFVKNLENVQGDERDVIFFSTAFSVDHNGRLPLNFGPLNREGGERRLNVAVTRARRRVIVFSSFDPQQLRTEETSSRGIKDLRAYLDMAASGPQVLESLVTRQRRPSLPDRHREQVAEVLRQRGLVVSTNVGLSDFKIDLEVASAAEPDAPRLAVLLDGPDWARRGTVGDRDGLPIEVLSRMLRWPAVERVWLPAWLRDPEPTIQRLIRAVEQPDARPEPGAPRPEPGFSGREPVEGRTAAPGSSRPEPGFSRPEPVEGRTPELGAPRPEPVEGRAEPGFSRPEPGAPRPEPRSPRPEPVEGPITEALRRTATRNEDNRFAAWPSTIVGPRGVLNGLPAARATAQVRQVVEQVVQQEGPVHADRLARLVARSFDLNRLSEGRAQSILQTVPRELWDRAGEPFAWPRDVDQASWSGYRRQQSGSERPIEHISLREIGNAMVFLCREAAGMTQDDLLRETNVVFGGSRLTSAIRERLQVGLQMALDRGDLARTAGGVFVAAS</sequence>
<dbReference type="InterPro" id="IPR021754">
    <property type="entry name" value="DUF3320"/>
</dbReference>
<protein>
    <recommendedName>
        <fullName evidence="8">AAA domain-containing protein</fullName>
    </recommendedName>
</protein>
<dbReference type="CDD" id="cd18808">
    <property type="entry name" value="SF1_C_Upf1"/>
    <property type="match status" value="1"/>
</dbReference>
<accession>A0ABS2RH62</accession>
<evidence type="ECO:0000259" key="2">
    <source>
        <dbReference type="Pfam" id="PF11784"/>
    </source>
</evidence>
<dbReference type="Pfam" id="PF11784">
    <property type="entry name" value="DUF3320"/>
    <property type="match status" value="1"/>
</dbReference>
<dbReference type="InterPro" id="IPR041679">
    <property type="entry name" value="DNA2/NAM7-like_C"/>
</dbReference>
<dbReference type="Pfam" id="PF13087">
    <property type="entry name" value="AAA_12"/>
    <property type="match status" value="1"/>
</dbReference>
<dbReference type="Proteomes" id="UP000704762">
    <property type="component" value="Unassembled WGS sequence"/>
</dbReference>
<dbReference type="PANTHER" id="PTHR10887">
    <property type="entry name" value="DNA2/NAM7 HELICASE FAMILY"/>
    <property type="match status" value="1"/>
</dbReference>
<dbReference type="EMBL" id="JAFBCF010000001">
    <property type="protein sequence ID" value="MBM7797872.1"/>
    <property type="molecule type" value="Genomic_DNA"/>
</dbReference>
<proteinExistence type="predicted"/>
<dbReference type="InterPro" id="IPR049468">
    <property type="entry name" value="Restrct_endonuc-II-like_dom"/>
</dbReference>
<organism evidence="6 7">
    <name type="scientific">Microlunatus panaciterrae</name>
    <dbReference type="NCBI Taxonomy" id="400768"/>
    <lineage>
        <taxon>Bacteria</taxon>
        <taxon>Bacillati</taxon>
        <taxon>Actinomycetota</taxon>
        <taxon>Actinomycetes</taxon>
        <taxon>Propionibacteriales</taxon>
        <taxon>Propionibacteriaceae</taxon>
        <taxon>Microlunatus</taxon>
    </lineage>
</organism>
<dbReference type="SUPFAM" id="SSF52540">
    <property type="entry name" value="P-loop containing nucleoside triphosphate hydrolases"/>
    <property type="match status" value="1"/>
</dbReference>
<feature type="domain" description="DNA2/NAM7 helicase-like C-terminal" evidence="4">
    <location>
        <begin position="1412"/>
        <end position="1614"/>
    </location>
</feature>
<gene>
    <name evidence="6" type="ORF">JOE57_000793</name>
</gene>
<evidence type="ECO:0000256" key="1">
    <source>
        <dbReference type="SAM" id="MobiDB-lite"/>
    </source>
</evidence>
<evidence type="ECO:0000259" key="3">
    <source>
        <dbReference type="Pfam" id="PF13086"/>
    </source>
</evidence>
<dbReference type="InterPro" id="IPR045055">
    <property type="entry name" value="DNA2/NAM7-like"/>
</dbReference>
<dbReference type="Gene3D" id="3.40.50.300">
    <property type="entry name" value="P-loop containing nucleotide triphosphate hydrolases"/>
    <property type="match status" value="3"/>
</dbReference>
<evidence type="ECO:0000313" key="7">
    <source>
        <dbReference type="Proteomes" id="UP000704762"/>
    </source>
</evidence>
<dbReference type="InterPro" id="IPR041677">
    <property type="entry name" value="DNA2/NAM7_AAA_11"/>
</dbReference>
<comment type="caution">
    <text evidence="6">The sequence shown here is derived from an EMBL/GenBank/DDBJ whole genome shotgun (WGS) entry which is preliminary data.</text>
</comment>
<evidence type="ECO:0000313" key="6">
    <source>
        <dbReference type="EMBL" id="MBM7797872.1"/>
    </source>
</evidence>
<feature type="compositionally biased region" description="Basic and acidic residues" evidence="1">
    <location>
        <begin position="1842"/>
        <end position="1851"/>
    </location>
</feature>
<dbReference type="Pfam" id="PF13086">
    <property type="entry name" value="AAA_11"/>
    <property type="match status" value="1"/>
</dbReference>
<dbReference type="InterPro" id="IPR047187">
    <property type="entry name" value="SF1_C_Upf1"/>
</dbReference>